<evidence type="ECO:0000256" key="2">
    <source>
        <dbReference type="ARBA" id="ARBA00022472"/>
    </source>
</evidence>
<name>A0A811MMV4_9POAL</name>
<dbReference type="InterPro" id="IPR003690">
    <property type="entry name" value="MTERF"/>
</dbReference>
<keyword evidence="5" id="KW-1185">Reference proteome</keyword>
<dbReference type="PANTHER" id="PTHR13068">
    <property type="entry name" value="CGI-12 PROTEIN-RELATED"/>
    <property type="match status" value="1"/>
</dbReference>
<keyword evidence="2" id="KW-0806">Transcription termination</keyword>
<keyword evidence="2" id="KW-0804">Transcription</keyword>
<dbReference type="InterPro" id="IPR038538">
    <property type="entry name" value="MTERF_sf"/>
</dbReference>
<evidence type="ECO:0000313" key="4">
    <source>
        <dbReference type="EMBL" id="CAD6206938.1"/>
    </source>
</evidence>
<reference evidence="4" key="1">
    <citation type="submission" date="2020-10" db="EMBL/GenBank/DDBJ databases">
        <authorList>
            <person name="Han B."/>
            <person name="Lu T."/>
            <person name="Zhao Q."/>
            <person name="Huang X."/>
            <person name="Zhao Y."/>
        </authorList>
    </citation>
    <scope>NUCLEOTIDE SEQUENCE</scope>
</reference>
<dbReference type="OrthoDB" id="637682at2759"/>
<dbReference type="GO" id="GO:0006353">
    <property type="term" value="P:DNA-templated transcription termination"/>
    <property type="evidence" value="ECO:0007669"/>
    <property type="project" value="UniProtKB-KW"/>
</dbReference>
<evidence type="ECO:0000313" key="5">
    <source>
        <dbReference type="Proteomes" id="UP000604825"/>
    </source>
</evidence>
<dbReference type="GO" id="GO:0003676">
    <property type="term" value="F:nucleic acid binding"/>
    <property type="evidence" value="ECO:0007669"/>
    <property type="project" value="InterPro"/>
</dbReference>
<dbReference type="EMBL" id="CAJGYO010000001">
    <property type="protein sequence ID" value="CAD6206938.1"/>
    <property type="molecule type" value="Genomic_DNA"/>
</dbReference>
<gene>
    <name evidence="4" type="ORF">NCGR_LOCUS4565</name>
</gene>
<dbReference type="Pfam" id="PF02536">
    <property type="entry name" value="mTERF"/>
    <property type="match status" value="2"/>
</dbReference>
<dbReference type="PANTHER" id="PTHR13068:SF78">
    <property type="entry name" value="MITOCHONDRIAL TRANSCRIPTION TERMINATION FACTOR FAMILY PROTEIN"/>
    <property type="match status" value="1"/>
</dbReference>
<dbReference type="Proteomes" id="UP000604825">
    <property type="component" value="Unassembled WGS sequence"/>
</dbReference>
<comment type="similarity">
    <text evidence="1">Belongs to the mTERF family.</text>
</comment>
<keyword evidence="2" id="KW-0805">Transcription regulation</keyword>
<proteinExistence type="inferred from homology"/>
<evidence type="ECO:0000256" key="1">
    <source>
        <dbReference type="ARBA" id="ARBA00007692"/>
    </source>
</evidence>
<dbReference type="FunFam" id="1.25.70.10:FF:000010">
    <property type="entry name" value="Transcription termination factor MTEF1, chloroplastic"/>
    <property type="match status" value="1"/>
</dbReference>
<dbReference type="AlphaFoldDB" id="A0A811MMV4"/>
<comment type="caution">
    <text evidence="4">The sequence shown here is derived from an EMBL/GenBank/DDBJ whole genome shotgun (WGS) entry which is preliminary data.</text>
</comment>
<dbReference type="Gene3D" id="1.25.70.10">
    <property type="entry name" value="Transcription termination factor 3, mitochondrial"/>
    <property type="match status" value="1"/>
</dbReference>
<dbReference type="SMART" id="SM00733">
    <property type="entry name" value="Mterf"/>
    <property type="match status" value="5"/>
</dbReference>
<keyword evidence="3" id="KW-0809">Transit peptide</keyword>
<sequence length="363" mass="39444">MPLHFTPAACILSVFPLPSVFKLSPDQSEKGRDEEPGMPLCSFYASTSVPVVKPQQSVASSKSPSTAAASVATTVPMRSAAAATATVTTAVPTASPSLSLHLPELPSQVKDKILSLELMGVDYGGALELNPALRDAAPESIHAVVSFLQSRGLQFKDLGRVFGMCPSVLTASVRADLRPVFAFLSEDLGVPESAHRRVVIKCPRVLACSVRDQLRPALIYLRRLGFRDSRALALQDPILLVSSVERTLAPKLEFLAGLGMSRDDAVAMVLRCPALFTFSIERNYRPKFEYLVDAMGGGVEDVKAFPQYFAFSLEKRIAPRHRAAEDAGVALPLPDMLKATDEEFREMLDKERELLQEQTATTD</sequence>
<organism evidence="4 5">
    <name type="scientific">Miscanthus lutarioriparius</name>
    <dbReference type="NCBI Taxonomy" id="422564"/>
    <lineage>
        <taxon>Eukaryota</taxon>
        <taxon>Viridiplantae</taxon>
        <taxon>Streptophyta</taxon>
        <taxon>Embryophyta</taxon>
        <taxon>Tracheophyta</taxon>
        <taxon>Spermatophyta</taxon>
        <taxon>Magnoliopsida</taxon>
        <taxon>Liliopsida</taxon>
        <taxon>Poales</taxon>
        <taxon>Poaceae</taxon>
        <taxon>PACMAD clade</taxon>
        <taxon>Panicoideae</taxon>
        <taxon>Andropogonodae</taxon>
        <taxon>Andropogoneae</taxon>
        <taxon>Saccharinae</taxon>
        <taxon>Miscanthus</taxon>
    </lineage>
</organism>
<protein>
    <submittedName>
        <fullName evidence="4">Uncharacterized protein</fullName>
    </submittedName>
</protein>
<accession>A0A811MMV4</accession>
<evidence type="ECO:0000256" key="3">
    <source>
        <dbReference type="ARBA" id="ARBA00022946"/>
    </source>
</evidence>